<protein>
    <submittedName>
        <fullName evidence="1">Uncharacterized protein</fullName>
    </submittedName>
</protein>
<name>A0ABY2HHZ0_9HYPO</name>
<reference evidence="1 2" key="1">
    <citation type="submission" date="2018-01" db="EMBL/GenBank/DDBJ databases">
        <title>Genome characterization of the sugarcane-associated fungus Trichoderma ghanense CCMA-1212 and their application in lignocelulose bioconversion.</title>
        <authorList>
            <person name="Steindorff A.S."/>
            <person name="Mendes T.D."/>
            <person name="Vilela E.S.D."/>
            <person name="Rodrigues D.S."/>
            <person name="Formighieri E.F."/>
            <person name="Melo I.S."/>
            <person name="Favaro L.C.L."/>
        </authorList>
    </citation>
    <scope>NUCLEOTIDE SEQUENCE [LARGE SCALE GENOMIC DNA]</scope>
    <source>
        <strain evidence="1 2">CCMA-1212</strain>
    </source>
</reference>
<gene>
    <name evidence="1" type="ORF">CCMA1212_000654</name>
</gene>
<keyword evidence="2" id="KW-1185">Reference proteome</keyword>
<evidence type="ECO:0000313" key="2">
    <source>
        <dbReference type="Proteomes" id="UP001642720"/>
    </source>
</evidence>
<comment type="caution">
    <text evidence="1">The sequence shown here is derived from an EMBL/GenBank/DDBJ whole genome shotgun (WGS) entry which is preliminary data.</text>
</comment>
<organism evidence="1 2">
    <name type="scientific">Trichoderma ghanense</name>
    <dbReference type="NCBI Taxonomy" id="65468"/>
    <lineage>
        <taxon>Eukaryota</taxon>
        <taxon>Fungi</taxon>
        <taxon>Dikarya</taxon>
        <taxon>Ascomycota</taxon>
        <taxon>Pezizomycotina</taxon>
        <taxon>Sordariomycetes</taxon>
        <taxon>Hypocreomycetidae</taxon>
        <taxon>Hypocreales</taxon>
        <taxon>Hypocreaceae</taxon>
        <taxon>Trichoderma</taxon>
    </lineage>
</organism>
<feature type="non-terminal residue" evidence="1">
    <location>
        <position position="1"/>
    </location>
</feature>
<dbReference type="GeneID" id="300572565"/>
<accession>A0ABY2HHZ0</accession>
<sequence>LPLFSSSLTHTLSSLPTNFPLSLRFSPRPLACSFGCFPLSFPRLAPTLALVASRIPRHSTVCFNPVNVLSSFPGSCHPPPGLTVLLLVVISAFALAQEVLSVPGHLSLVFCRSKTHHPLQQTGFQPRLPGDAPAPRINFCFQYFPHLLSRHLQPRRMAARDR</sequence>
<proteinExistence type="predicted"/>
<dbReference type="RefSeq" id="XP_073563473.1">
    <property type="nucleotide sequence ID" value="XM_073698115.1"/>
</dbReference>
<evidence type="ECO:0000313" key="1">
    <source>
        <dbReference type="EMBL" id="TFB07272.1"/>
    </source>
</evidence>
<dbReference type="Proteomes" id="UP001642720">
    <property type="component" value="Unassembled WGS sequence"/>
</dbReference>
<dbReference type="EMBL" id="PPTA01000001">
    <property type="protein sequence ID" value="TFB07272.1"/>
    <property type="molecule type" value="Genomic_DNA"/>
</dbReference>